<accession>A0A1F6T4N1</accession>
<dbReference type="Proteomes" id="UP000178379">
    <property type="component" value="Unassembled WGS sequence"/>
</dbReference>
<dbReference type="InterPro" id="IPR050155">
    <property type="entry name" value="HAD-like_hydrolase_sf"/>
</dbReference>
<dbReference type="SFLD" id="SFLDG01129">
    <property type="entry name" value="C1.5:_HAD__Beta-PGM__Phosphata"/>
    <property type="match status" value="1"/>
</dbReference>
<dbReference type="PANTHER" id="PTHR43434:SF24">
    <property type="entry name" value="HYDROLASE-RELATED"/>
    <property type="match status" value="1"/>
</dbReference>
<dbReference type="Gene3D" id="3.40.50.1000">
    <property type="entry name" value="HAD superfamily/HAD-like"/>
    <property type="match status" value="1"/>
</dbReference>
<dbReference type="InterPro" id="IPR006439">
    <property type="entry name" value="HAD-SF_hydro_IA"/>
</dbReference>
<name>A0A1F6T4N1_9PROT</name>
<dbReference type="STRING" id="1817756.A2140_01490"/>
<dbReference type="SFLD" id="SFLDS00003">
    <property type="entry name" value="Haloacid_Dehalogenase"/>
    <property type="match status" value="1"/>
</dbReference>
<dbReference type="GO" id="GO:0006281">
    <property type="term" value="P:DNA repair"/>
    <property type="evidence" value="ECO:0007669"/>
    <property type="project" value="TreeGrafter"/>
</dbReference>
<dbReference type="GO" id="GO:0005829">
    <property type="term" value="C:cytosol"/>
    <property type="evidence" value="ECO:0007669"/>
    <property type="project" value="TreeGrafter"/>
</dbReference>
<dbReference type="InterPro" id="IPR023214">
    <property type="entry name" value="HAD_sf"/>
</dbReference>
<organism evidence="1 2">
    <name type="scientific">Candidatus Muproteobacteria bacterium RBG_16_62_13</name>
    <dbReference type="NCBI Taxonomy" id="1817756"/>
    <lineage>
        <taxon>Bacteria</taxon>
        <taxon>Pseudomonadati</taxon>
        <taxon>Pseudomonadota</taxon>
        <taxon>Candidatus Muproteobacteria</taxon>
    </lineage>
</organism>
<dbReference type="InterPro" id="IPR036412">
    <property type="entry name" value="HAD-like_sf"/>
</dbReference>
<comment type="caution">
    <text evidence="1">The sequence shown here is derived from an EMBL/GenBank/DDBJ whole genome shotgun (WGS) entry which is preliminary data.</text>
</comment>
<sequence length="216" mass="23779">MARSYDLIVFDWDGTLMDSADKIVRCFRNALRDSALPDPGDEPIRQIIGLGLDEALAALLPGHGDADRQRAVDRYRDYFLHLDADQSVLFPGVREGLVEMSDGGYLMAVATGKSRRGLHRVLTETGLAPMFVATRCADEARSKPHPQMLLDILDATGMDASRALVIGDTVYDMDMARHAGVDALAVTYGVHRHDQLQACHPLGCLGSFDEVRRWLA</sequence>
<dbReference type="SUPFAM" id="SSF56784">
    <property type="entry name" value="HAD-like"/>
    <property type="match status" value="1"/>
</dbReference>
<dbReference type="Gene3D" id="1.10.150.240">
    <property type="entry name" value="Putative phosphatase, domain 2"/>
    <property type="match status" value="1"/>
</dbReference>
<dbReference type="PANTHER" id="PTHR43434">
    <property type="entry name" value="PHOSPHOGLYCOLATE PHOSPHATASE"/>
    <property type="match status" value="1"/>
</dbReference>
<protein>
    <recommendedName>
        <fullName evidence="3">HAD family hydrolase</fullName>
    </recommendedName>
</protein>
<dbReference type="EMBL" id="MFSQ01000067">
    <property type="protein sequence ID" value="OGI40092.1"/>
    <property type="molecule type" value="Genomic_DNA"/>
</dbReference>
<evidence type="ECO:0000313" key="1">
    <source>
        <dbReference type="EMBL" id="OGI40092.1"/>
    </source>
</evidence>
<evidence type="ECO:0008006" key="3">
    <source>
        <dbReference type="Google" id="ProtNLM"/>
    </source>
</evidence>
<dbReference type="SFLD" id="SFLDG01135">
    <property type="entry name" value="C1.5.6:_HAD__Beta-PGM__Phospha"/>
    <property type="match status" value="1"/>
</dbReference>
<dbReference type="InterPro" id="IPR041492">
    <property type="entry name" value="HAD_2"/>
</dbReference>
<proteinExistence type="predicted"/>
<dbReference type="AlphaFoldDB" id="A0A1F6T4N1"/>
<gene>
    <name evidence="1" type="ORF">A2140_01490</name>
</gene>
<evidence type="ECO:0000313" key="2">
    <source>
        <dbReference type="Proteomes" id="UP000178379"/>
    </source>
</evidence>
<dbReference type="NCBIfam" id="TIGR01549">
    <property type="entry name" value="HAD-SF-IA-v1"/>
    <property type="match status" value="1"/>
</dbReference>
<dbReference type="GO" id="GO:0008967">
    <property type="term" value="F:phosphoglycolate phosphatase activity"/>
    <property type="evidence" value="ECO:0007669"/>
    <property type="project" value="TreeGrafter"/>
</dbReference>
<reference evidence="1 2" key="1">
    <citation type="journal article" date="2016" name="Nat. Commun.">
        <title>Thousands of microbial genomes shed light on interconnected biogeochemical processes in an aquifer system.</title>
        <authorList>
            <person name="Anantharaman K."/>
            <person name="Brown C.T."/>
            <person name="Hug L.A."/>
            <person name="Sharon I."/>
            <person name="Castelle C.J."/>
            <person name="Probst A.J."/>
            <person name="Thomas B.C."/>
            <person name="Singh A."/>
            <person name="Wilkins M.J."/>
            <person name="Karaoz U."/>
            <person name="Brodie E.L."/>
            <person name="Williams K.H."/>
            <person name="Hubbard S.S."/>
            <person name="Banfield J.F."/>
        </authorList>
    </citation>
    <scope>NUCLEOTIDE SEQUENCE [LARGE SCALE GENOMIC DNA]</scope>
</reference>
<dbReference type="Pfam" id="PF13419">
    <property type="entry name" value="HAD_2"/>
    <property type="match status" value="1"/>
</dbReference>
<dbReference type="InterPro" id="IPR023198">
    <property type="entry name" value="PGP-like_dom2"/>
</dbReference>